<comment type="caution">
    <text evidence="1">The sequence shown here is derived from an EMBL/GenBank/DDBJ whole genome shotgun (WGS) entry which is preliminary data.</text>
</comment>
<protein>
    <submittedName>
        <fullName evidence="1">Uncharacterized protein</fullName>
    </submittedName>
</protein>
<sequence length="1012" mass="111570">MGNSASGEPGLLGPSGKAVFPHSVIVLYPFVSHSLFWFQFALAQYSDKYTEHFTFRTFRNNRNPDALVRGVRQLSGGTQTATFIQKVVRELFQPSKGYRPGSSKILIVVTDGRKSDRLQYSDVIPEAERAGIIRYAIGVGSAFAQREALLELRDIASQPSSDHVFPVSNFNALKDIENKLQDKIFAIEGTAVQSSSSFQLEMSQEGLSSLVTHDGFALGAVGAYDWSGGLFLYGSGSSPEFINVTSYTKDMNDAYLGYAVQMVQRRGQRSYVVGAPRYKHVGRVVLFSKTSERWQRKSDLSIQQTLQIGSYFGASLCSVDLDRDSDTDLILVGAPMYYDGKVGGKVFVFQRLGETFVYTQELQGEGKHALGRFGASIAEIGDITGDRWMDVAIGAPMEDENRGALYIFQGSYGTINKKYSQRIQGSQFPNQLRYFGTAIAAGTDLTGDGLSDIATGARGQVLLLRSRPVLQVLPTITFFPSMIPLSAFECHGREQLNNKVSTATVCLTVRLNTPFTLGDRISSTVWYSLILDPGRMKVRAAFDSGASTVTNEIQMGLAQKCMTYEIKLPVCIEDSLTPIKLQLNYNLTGDPISSADGLKAILTEDSSRLFTGSLPFEKNCGHDGICKDILKTAFNFSGLDTLVVGQDLELNATVFFRNDGEDSFSSNVTFVYPSALSYRRSKILQSNRKNMGIKCISAPSSREDSLRNTTCNINHPIFRSGSEVIFIVAFSIDSQGVLGSQVQMNATAGSENNSPFTQDMFHQATLPVKYAIYISVKNVDDSTKYVNFSKGQEDGNQSVEHHYQVMNSDRRQVPVSVTFEFPVELNRTWAWNASVDISAEQFHQAQCALEKKTPGSKDFVNQLRNRAVLDCAVATCQTIRCNILSLEQGQPLEFRIRGPLGFKWLSQTKQKKVTVESTAQIFYDDTKYSQKEGFIKSQMKTVVEYLEVYNYLPVIIGSSVGGVLLLALIIAALYKFGFFNRQYKQMLDEAGEGDVGGGPAPDSGPDPQAAKA</sequence>
<dbReference type="EMBL" id="CM037628">
    <property type="protein sequence ID" value="KAH7997031.1"/>
    <property type="molecule type" value="Genomic_DNA"/>
</dbReference>
<reference evidence="1" key="1">
    <citation type="submission" date="2021-08" db="EMBL/GenBank/DDBJ databases">
        <title>The first chromosome-level gecko genome reveals the dynamic sex chromosomes of Neotropical dwarf geckos (Sphaerodactylidae: Sphaerodactylus).</title>
        <authorList>
            <person name="Pinto B.J."/>
            <person name="Keating S.E."/>
            <person name="Gamble T."/>
        </authorList>
    </citation>
    <scope>NUCLEOTIDE SEQUENCE</scope>
    <source>
        <strain evidence="1">TG3544</strain>
    </source>
</reference>
<organism evidence="1 2">
    <name type="scientific">Sphaerodactylus townsendi</name>
    <dbReference type="NCBI Taxonomy" id="933632"/>
    <lineage>
        <taxon>Eukaryota</taxon>
        <taxon>Metazoa</taxon>
        <taxon>Chordata</taxon>
        <taxon>Craniata</taxon>
        <taxon>Vertebrata</taxon>
        <taxon>Euteleostomi</taxon>
        <taxon>Lepidosauria</taxon>
        <taxon>Squamata</taxon>
        <taxon>Bifurcata</taxon>
        <taxon>Gekkota</taxon>
        <taxon>Sphaerodactylidae</taxon>
        <taxon>Sphaerodactylus</taxon>
    </lineage>
</organism>
<evidence type="ECO:0000313" key="1">
    <source>
        <dbReference type="EMBL" id="KAH7997031.1"/>
    </source>
</evidence>
<dbReference type="Proteomes" id="UP000827872">
    <property type="component" value="Linkage Group LG15"/>
</dbReference>
<proteinExistence type="predicted"/>
<accession>A0ACB8EW62</accession>
<evidence type="ECO:0000313" key="2">
    <source>
        <dbReference type="Proteomes" id="UP000827872"/>
    </source>
</evidence>
<keyword evidence="2" id="KW-1185">Reference proteome</keyword>
<gene>
    <name evidence="1" type="ORF">K3G42_012850</name>
</gene>
<name>A0ACB8EW62_9SAUR</name>